<sequence>MRLALKIGFALVILLGLVESVMLMALVWPVPGLRSLVWSYWRPLHWLMLAVAGIVGLALLSGWLALWYRRSRR</sequence>
<keyword evidence="1" id="KW-1133">Transmembrane helix</keyword>
<reference evidence="3" key="1">
    <citation type="journal article" date="2019" name="Int. J. Syst. Evol. Microbiol.">
        <title>The Global Catalogue of Microorganisms (GCM) 10K type strain sequencing project: providing services to taxonomists for standard genome sequencing and annotation.</title>
        <authorList>
            <consortium name="The Broad Institute Genomics Platform"/>
            <consortium name="The Broad Institute Genome Sequencing Center for Infectious Disease"/>
            <person name="Wu L."/>
            <person name="Ma J."/>
        </authorList>
    </citation>
    <scope>NUCLEOTIDE SEQUENCE [LARGE SCALE GENOMIC DNA]</scope>
    <source>
        <strain evidence="3">CCM 9110</strain>
    </source>
</reference>
<keyword evidence="3" id="KW-1185">Reference proteome</keyword>
<dbReference type="EMBL" id="JBHTOA010000014">
    <property type="protein sequence ID" value="MFD1397993.1"/>
    <property type="molecule type" value="Genomic_DNA"/>
</dbReference>
<comment type="caution">
    <text evidence="2">The sequence shown here is derived from an EMBL/GenBank/DDBJ whole genome shotgun (WGS) entry which is preliminary data.</text>
</comment>
<name>A0ABW4BDP9_9LACO</name>
<keyword evidence="1" id="KW-0812">Transmembrane</keyword>
<dbReference type="Proteomes" id="UP001597199">
    <property type="component" value="Unassembled WGS sequence"/>
</dbReference>
<evidence type="ECO:0000256" key="1">
    <source>
        <dbReference type="SAM" id="Phobius"/>
    </source>
</evidence>
<gene>
    <name evidence="2" type="ORF">ACFQ41_01565</name>
</gene>
<keyword evidence="1" id="KW-0472">Membrane</keyword>
<feature type="transmembrane region" description="Helical" evidence="1">
    <location>
        <begin position="46"/>
        <end position="68"/>
    </location>
</feature>
<organism evidence="2 3">
    <name type="scientific">Lacticaseibacillus suilingensis</name>
    <dbReference type="NCBI Taxonomy" id="2799577"/>
    <lineage>
        <taxon>Bacteria</taxon>
        <taxon>Bacillati</taxon>
        <taxon>Bacillota</taxon>
        <taxon>Bacilli</taxon>
        <taxon>Lactobacillales</taxon>
        <taxon>Lactobacillaceae</taxon>
        <taxon>Lacticaseibacillus</taxon>
    </lineage>
</organism>
<evidence type="ECO:0000313" key="2">
    <source>
        <dbReference type="EMBL" id="MFD1397993.1"/>
    </source>
</evidence>
<accession>A0ABW4BDP9</accession>
<proteinExistence type="predicted"/>
<feature type="transmembrane region" description="Helical" evidence="1">
    <location>
        <begin position="7"/>
        <end position="26"/>
    </location>
</feature>
<protein>
    <submittedName>
        <fullName evidence="2">Uncharacterized protein</fullName>
    </submittedName>
</protein>
<dbReference type="RefSeq" id="WP_204119659.1">
    <property type="nucleotide sequence ID" value="NZ_BOLV01000020.1"/>
</dbReference>
<evidence type="ECO:0000313" key="3">
    <source>
        <dbReference type="Proteomes" id="UP001597199"/>
    </source>
</evidence>